<sequence length="39" mass="4278">MAITSVGSRKNKVVPLTKILYNGLLFLPNENVTKMGNCL</sequence>
<dbReference type="EMBL" id="GGEC01078184">
    <property type="protein sequence ID" value="MBX58668.1"/>
    <property type="molecule type" value="Transcribed_RNA"/>
</dbReference>
<reference evidence="1" key="1">
    <citation type="submission" date="2018-02" db="EMBL/GenBank/DDBJ databases">
        <title>Rhizophora mucronata_Transcriptome.</title>
        <authorList>
            <person name="Meera S.P."/>
            <person name="Sreeshan A."/>
            <person name="Augustine A."/>
        </authorList>
    </citation>
    <scope>NUCLEOTIDE SEQUENCE</scope>
    <source>
        <tissue evidence="1">Leaf</tissue>
    </source>
</reference>
<proteinExistence type="predicted"/>
<evidence type="ECO:0000313" key="1">
    <source>
        <dbReference type="EMBL" id="MBX58668.1"/>
    </source>
</evidence>
<dbReference type="AlphaFoldDB" id="A0A2P2PV96"/>
<name>A0A2P2PV96_RHIMU</name>
<accession>A0A2P2PV96</accession>
<protein>
    <submittedName>
        <fullName evidence="1">Uncharacterized protein</fullName>
    </submittedName>
</protein>
<organism evidence="1">
    <name type="scientific">Rhizophora mucronata</name>
    <name type="common">Asiatic mangrove</name>
    <dbReference type="NCBI Taxonomy" id="61149"/>
    <lineage>
        <taxon>Eukaryota</taxon>
        <taxon>Viridiplantae</taxon>
        <taxon>Streptophyta</taxon>
        <taxon>Embryophyta</taxon>
        <taxon>Tracheophyta</taxon>
        <taxon>Spermatophyta</taxon>
        <taxon>Magnoliopsida</taxon>
        <taxon>eudicotyledons</taxon>
        <taxon>Gunneridae</taxon>
        <taxon>Pentapetalae</taxon>
        <taxon>rosids</taxon>
        <taxon>fabids</taxon>
        <taxon>Malpighiales</taxon>
        <taxon>Rhizophoraceae</taxon>
        <taxon>Rhizophora</taxon>
    </lineage>
</organism>